<keyword evidence="2" id="KW-1185">Reference proteome</keyword>
<organism evidence="1 2">
    <name type="scientific">Artomyces pyxidatus</name>
    <dbReference type="NCBI Taxonomy" id="48021"/>
    <lineage>
        <taxon>Eukaryota</taxon>
        <taxon>Fungi</taxon>
        <taxon>Dikarya</taxon>
        <taxon>Basidiomycota</taxon>
        <taxon>Agaricomycotina</taxon>
        <taxon>Agaricomycetes</taxon>
        <taxon>Russulales</taxon>
        <taxon>Auriscalpiaceae</taxon>
        <taxon>Artomyces</taxon>
    </lineage>
</organism>
<dbReference type="Proteomes" id="UP000814140">
    <property type="component" value="Unassembled WGS sequence"/>
</dbReference>
<protein>
    <submittedName>
        <fullName evidence="1">Uncharacterized protein</fullName>
    </submittedName>
</protein>
<dbReference type="EMBL" id="MU277194">
    <property type="protein sequence ID" value="KAI0065778.1"/>
    <property type="molecule type" value="Genomic_DNA"/>
</dbReference>
<accession>A0ACB8TB22</accession>
<sequence length="390" mass="43433">MLAPAWLLRGITDFTVSGMVVLEELVLTLKNMPQLQILSVFLQGPTHSDIPEAVVADLPSLSLFKVGDYNPHSFWTLLSHLRMPATVRMRLLLTPIAAASWESWSDFLHAMNSLLLPRMRDTFRQVHIRGGPYDGHICAWTTALSEDSADATLRPPEAARFVFHVMWKESFLKPFSAQGRTFSSPFFHLPTLCFHLAVKEVTALTITQDLYHDAVPSSHWFSLLLHFSALESLTLHGSTPGLFAAISALLPAMPADQYPMVLPHLKKLTISSVKINSASMPEPGSDYFSSMKRTLARRIAKPERNDITDELMTFLWDRAPSRVACPLELVLLGCDVDVLAAKALRDCVGELRVTQDPHAPPEGLDQKARYILDSKCVDLDSPLTSMMFAT</sequence>
<reference evidence="1" key="2">
    <citation type="journal article" date="2022" name="New Phytol.">
        <title>Evolutionary transition to the ectomycorrhizal habit in the genomes of a hyperdiverse lineage of mushroom-forming fungi.</title>
        <authorList>
            <person name="Looney B."/>
            <person name="Miyauchi S."/>
            <person name="Morin E."/>
            <person name="Drula E."/>
            <person name="Courty P.E."/>
            <person name="Kohler A."/>
            <person name="Kuo A."/>
            <person name="LaButti K."/>
            <person name="Pangilinan J."/>
            <person name="Lipzen A."/>
            <person name="Riley R."/>
            <person name="Andreopoulos W."/>
            <person name="He G."/>
            <person name="Johnson J."/>
            <person name="Nolan M."/>
            <person name="Tritt A."/>
            <person name="Barry K.W."/>
            <person name="Grigoriev I.V."/>
            <person name="Nagy L.G."/>
            <person name="Hibbett D."/>
            <person name="Henrissat B."/>
            <person name="Matheny P.B."/>
            <person name="Labbe J."/>
            <person name="Martin F.M."/>
        </authorList>
    </citation>
    <scope>NUCLEOTIDE SEQUENCE</scope>
    <source>
        <strain evidence="1">HHB10654</strain>
    </source>
</reference>
<proteinExistence type="predicted"/>
<gene>
    <name evidence="1" type="ORF">BV25DRAFT_1593632</name>
</gene>
<evidence type="ECO:0000313" key="1">
    <source>
        <dbReference type="EMBL" id="KAI0065778.1"/>
    </source>
</evidence>
<reference evidence="1" key="1">
    <citation type="submission" date="2021-03" db="EMBL/GenBank/DDBJ databases">
        <authorList>
            <consortium name="DOE Joint Genome Institute"/>
            <person name="Ahrendt S."/>
            <person name="Looney B.P."/>
            <person name="Miyauchi S."/>
            <person name="Morin E."/>
            <person name="Drula E."/>
            <person name="Courty P.E."/>
            <person name="Chicoki N."/>
            <person name="Fauchery L."/>
            <person name="Kohler A."/>
            <person name="Kuo A."/>
            <person name="Labutti K."/>
            <person name="Pangilinan J."/>
            <person name="Lipzen A."/>
            <person name="Riley R."/>
            <person name="Andreopoulos W."/>
            <person name="He G."/>
            <person name="Johnson J."/>
            <person name="Barry K.W."/>
            <person name="Grigoriev I.V."/>
            <person name="Nagy L."/>
            <person name="Hibbett D."/>
            <person name="Henrissat B."/>
            <person name="Matheny P.B."/>
            <person name="Labbe J."/>
            <person name="Martin F."/>
        </authorList>
    </citation>
    <scope>NUCLEOTIDE SEQUENCE</scope>
    <source>
        <strain evidence="1">HHB10654</strain>
    </source>
</reference>
<name>A0ACB8TB22_9AGAM</name>
<evidence type="ECO:0000313" key="2">
    <source>
        <dbReference type="Proteomes" id="UP000814140"/>
    </source>
</evidence>
<comment type="caution">
    <text evidence="1">The sequence shown here is derived from an EMBL/GenBank/DDBJ whole genome shotgun (WGS) entry which is preliminary data.</text>
</comment>